<proteinExistence type="predicted"/>
<evidence type="ECO:0000313" key="1">
    <source>
        <dbReference type="EMBL" id="MEG3438144.1"/>
    </source>
</evidence>
<evidence type="ECO:0000313" key="2">
    <source>
        <dbReference type="Proteomes" id="UP001328733"/>
    </source>
</evidence>
<organism evidence="1 2">
    <name type="scientific">Pannus brasiliensis CCIBt3594</name>
    <dbReference type="NCBI Taxonomy" id="1427578"/>
    <lineage>
        <taxon>Bacteria</taxon>
        <taxon>Bacillati</taxon>
        <taxon>Cyanobacteriota</taxon>
        <taxon>Cyanophyceae</taxon>
        <taxon>Oscillatoriophycideae</taxon>
        <taxon>Chroococcales</taxon>
        <taxon>Microcystaceae</taxon>
        <taxon>Pannus</taxon>
    </lineage>
</organism>
<dbReference type="AlphaFoldDB" id="A0AAW9QYF9"/>
<name>A0AAW9QYF9_9CHRO</name>
<protein>
    <submittedName>
        <fullName evidence="1">Uncharacterized protein</fullName>
    </submittedName>
</protein>
<comment type="caution">
    <text evidence="1">The sequence shown here is derived from an EMBL/GenBank/DDBJ whole genome shotgun (WGS) entry which is preliminary data.</text>
</comment>
<reference evidence="1 2" key="1">
    <citation type="submission" date="2024-01" db="EMBL/GenBank/DDBJ databases">
        <title>Genomic insights into the taxonomy and metabolism of the cyanobacterium Pannus brasiliensis CCIBt3594.</title>
        <authorList>
            <person name="Machado M."/>
            <person name="Botero N.B."/>
            <person name="Andreote A.P.D."/>
            <person name="Feitosa A.M.T."/>
            <person name="Popin R."/>
            <person name="Sivonen K."/>
            <person name="Fiore M.F."/>
        </authorList>
    </citation>
    <scope>NUCLEOTIDE SEQUENCE [LARGE SCALE GENOMIC DNA]</scope>
    <source>
        <strain evidence="1 2">CCIBt3594</strain>
    </source>
</reference>
<dbReference type="Proteomes" id="UP001328733">
    <property type="component" value="Unassembled WGS sequence"/>
</dbReference>
<sequence length="113" mass="12886">MEKTVTDEQRVSELMDNCQRAVHDSLEDIRQALSLLENSIETGKGRETLSRNLETVQNILGEVCQEFQDLDRQMQFLAGDRSPAKVHPNLTEKLNFKPIELNWSGKNSLDKTA</sequence>
<dbReference type="RefSeq" id="WP_332865627.1">
    <property type="nucleotide sequence ID" value="NZ_JBAFSM010000024.1"/>
</dbReference>
<dbReference type="EMBL" id="JBAFSM010000024">
    <property type="protein sequence ID" value="MEG3438144.1"/>
    <property type="molecule type" value="Genomic_DNA"/>
</dbReference>
<accession>A0AAW9QYF9</accession>
<keyword evidence="2" id="KW-1185">Reference proteome</keyword>
<gene>
    <name evidence="1" type="ORF">V0288_13530</name>
</gene>